<evidence type="ECO:0000256" key="1">
    <source>
        <dbReference type="ARBA" id="ARBA00022630"/>
    </source>
</evidence>
<feature type="domain" description="Luciferase-like" evidence="6">
    <location>
        <begin position="31"/>
        <end position="395"/>
    </location>
</feature>
<dbReference type="PIRSF" id="PIRSF000337">
    <property type="entry name" value="NTA_MOA"/>
    <property type="match status" value="1"/>
</dbReference>
<evidence type="ECO:0000256" key="5">
    <source>
        <dbReference type="ARBA" id="ARBA00033748"/>
    </source>
</evidence>
<accession>A0AAD4KY79</accession>
<dbReference type="Proteomes" id="UP001201262">
    <property type="component" value="Unassembled WGS sequence"/>
</dbReference>
<dbReference type="GO" id="GO:0004497">
    <property type="term" value="F:monooxygenase activity"/>
    <property type="evidence" value="ECO:0007669"/>
    <property type="project" value="UniProtKB-KW"/>
</dbReference>
<keyword evidence="3" id="KW-0560">Oxidoreductase</keyword>
<dbReference type="Pfam" id="PF00296">
    <property type="entry name" value="Bac_luciferase"/>
    <property type="match status" value="1"/>
</dbReference>
<protein>
    <submittedName>
        <fullName evidence="7">Dibenzothiophene desulfurization enzyme A</fullName>
    </submittedName>
</protein>
<organism evidence="7 8">
    <name type="scientific">Talaromyces proteolyticus</name>
    <dbReference type="NCBI Taxonomy" id="1131652"/>
    <lineage>
        <taxon>Eukaryota</taxon>
        <taxon>Fungi</taxon>
        <taxon>Dikarya</taxon>
        <taxon>Ascomycota</taxon>
        <taxon>Pezizomycotina</taxon>
        <taxon>Eurotiomycetes</taxon>
        <taxon>Eurotiomycetidae</taxon>
        <taxon>Eurotiales</taxon>
        <taxon>Trichocomaceae</taxon>
        <taxon>Talaromyces</taxon>
        <taxon>Talaromyces sect. Bacilispori</taxon>
    </lineage>
</organism>
<dbReference type="NCBIfam" id="TIGR03860">
    <property type="entry name" value="FMN_nitrolo"/>
    <property type="match status" value="1"/>
</dbReference>
<dbReference type="InterPro" id="IPR016215">
    <property type="entry name" value="NTA_MOA"/>
</dbReference>
<evidence type="ECO:0000256" key="2">
    <source>
        <dbReference type="ARBA" id="ARBA00022643"/>
    </source>
</evidence>
<dbReference type="SUPFAM" id="SSF51679">
    <property type="entry name" value="Bacterial luciferase-like"/>
    <property type="match status" value="1"/>
</dbReference>
<comment type="similarity">
    <text evidence="5">Belongs to the NtaA/SnaA/DszA monooxygenase family.</text>
</comment>
<proteinExistence type="inferred from homology"/>
<dbReference type="InterPro" id="IPR036661">
    <property type="entry name" value="Luciferase-like_sf"/>
</dbReference>
<evidence type="ECO:0000256" key="4">
    <source>
        <dbReference type="ARBA" id="ARBA00023033"/>
    </source>
</evidence>
<dbReference type="Gene3D" id="3.20.20.30">
    <property type="entry name" value="Luciferase-like domain"/>
    <property type="match status" value="1"/>
</dbReference>
<dbReference type="GO" id="GO:0016705">
    <property type="term" value="F:oxidoreductase activity, acting on paired donors, with incorporation or reduction of molecular oxygen"/>
    <property type="evidence" value="ECO:0007669"/>
    <property type="project" value="InterPro"/>
</dbReference>
<gene>
    <name evidence="7" type="ORF">BGW36DRAFT_425058</name>
</gene>
<dbReference type="PANTHER" id="PTHR30011:SF16">
    <property type="entry name" value="C2H2 FINGER DOMAIN TRANSCRIPTION FACTOR (EUROFUNG)-RELATED"/>
    <property type="match status" value="1"/>
</dbReference>
<keyword evidence="2" id="KW-0288">FMN</keyword>
<evidence type="ECO:0000256" key="3">
    <source>
        <dbReference type="ARBA" id="ARBA00023002"/>
    </source>
</evidence>
<dbReference type="GeneID" id="70250347"/>
<dbReference type="EMBL" id="JAJTJA010000004">
    <property type="protein sequence ID" value="KAH8700226.1"/>
    <property type="molecule type" value="Genomic_DNA"/>
</dbReference>
<dbReference type="AlphaFoldDB" id="A0AAD4KY79"/>
<reference evidence="7" key="1">
    <citation type="submission" date="2021-12" db="EMBL/GenBank/DDBJ databases">
        <title>Convergent genome expansion in fungi linked to evolution of root-endophyte symbiosis.</title>
        <authorList>
            <consortium name="DOE Joint Genome Institute"/>
            <person name="Ke Y.-H."/>
            <person name="Bonito G."/>
            <person name="Liao H.-L."/>
            <person name="Looney B."/>
            <person name="Rojas-Flechas A."/>
            <person name="Nash J."/>
            <person name="Hameed K."/>
            <person name="Schadt C."/>
            <person name="Martin F."/>
            <person name="Crous P.W."/>
            <person name="Miettinen O."/>
            <person name="Magnuson J.K."/>
            <person name="Labbe J."/>
            <person name="Jacobson D."/>
            <person name="Doktycz M.J."/>
            <person name="Veneault-Fourrey C."/>
            <person name="Kuo A."/>
            <person name="Mondo S."/>
            <person name="Calhoun S."/>
            <person name="Riley R."/>
            <person name="Ohm R."/>
            <person name="LaButti K."/>
            <person name="Andreopoulos B."/>
            <person name="Pangilinan J."/>
            <person name="Nolan M."/>
            <person name="Tritt A."/>
            <person name="Clum A."/>
            <person name="Lipzen A."/>
            <person name="Daum C."/>
            <person name="Barry K."/>
            <person name="Grigoriev I.V."/>
            <person name="Vilgalys R."/>
        </authorList>
    </citation>
    <scope>NUCLEOTIDE SEQUENCE</scope>
    <source>
        <strain evidence="7">PMI_201</strain>
    </source>
</reference>
<dbReference type="InterPro" id="IPR051260">
    <property type="entry name" value="Diverse_substr_monoxygenases"/>
</dbReference>
<keyword evidence="1" id="KW-0285">Flavoprotein</keyword>
<evidence type="ECO:0000313" key="7">
    <source>
        <dbReference type="EMBL" id="KAH8700226.1"/>
    </source>
</evidence>
<evidence type="ECO:0000259" key="6">
    <source>
        <dbReference type="Pfam" id="PF00296"/>
    </source>
</evidence>
<dbReference type="InterPro" id="IPR011251">
    <property type="entry name" value="Luciferase-like_dom"/>
</dbReference>
<keyword evidence="8" id="KW-1185">Reference proteome</keyword>
<name>A0AAD4KY79_9EURO</name>
<evidence type="ECO:0000313" key="8">
    <source>
        <dbReference type="Proteomes" id="UP001201262"/>
    </source>
</evidence>
<sequence>MVRKQIQLNFVDNTSVGNSACMGQWKDPKDKSYTKDQIEYYIELAKLAEKAKITTIFFTDSYGNPETYEKSASAIFLGGGHVGHMDPLMFAGPMAMATTTVGITCTYTTSYIPPYVVARSFSTLDHLTKGRIGWNVVTSFNTAAADAMGLDEMIPHDERYERADEFMDILYDLWEGSWEDGAQVFDKERDMAYDPKKIHKVQHSGRFYKMNAYNHTHPSPQRTPVLFQAGASKAGVEFAAKHAEAIFVHGSSAAHVRKQVQAVREAANRNGRDGSKIKFFMAFLPTLGRTHEEAVAKYERAKANAHVTGSIATISGFIGLDLSKYPLDEPLEFKGDKSDAAIHGWVDSIKAATADDSDGPWTPRKIGSMIGMGLPTTSPVGTAAEVADVLEQWVEEADVDGFNLQQFIAGESFKDIAELLVPELQSRGIYWTDYPAPGGTLRENMLGIKGQKLVVDTHPAHQFAWNVRKTNHKTVWDLRENGIEMATKEAQTNGTS</sequence>
<dbReference type="RefSeq" id="XP_046073932.1">
    <property type="nucleotide sequence ID" value="XM_046220060.1"/>
</dbReference>
<dbReference type="PANTHER" id="PTHR30011">
    <property type="entry name" value="ALKANESULFONATE MONOOXYGENASE-RELATED"/>
    <property type="match status" value="1"/>
</dbReference>
<keyword evidence="4" id="KW-0503">Monooxygenase</keyword>
<comment type="caution">
    <text evidence="7">The sequence shown here is derived from an EMBL/GenBank/DDBJ whole genome shotgun (WGS) entry which is preliminary data.</text>
</comment>